<reference evidence="9 10" key="1">
    <citation type="submission" date="2021-02" db="EMBL/GenBank/DDBJ databases">
        <title>Alicyclobacillus curvatus sp. nov. and Alicyclobacillus mengziensis sp. nov., two acidophilic bacteria isolated from acid mine drainage.</title>
        <authorList>
            <person name="Huang Y."/>
        </authorList>
    </citation>
    <scope>NUCLEOTIDE SEQUENCE [LARGE SCALE GENOMIC DNA]</scope>
    <source>
        <strain evidence="9 10">S30H14</strain>
    </source>
</reference>
<sequence length="279" mass="31283">MRTKRRFTVPDFFLHLVVLVGFVVSIYPIYWMFVASTQDNEQIFGKSTYLGLGRSLATNFHDLMVKSGINIFRAIGNSLEIAIISTVVAVLLATLAGYAFAIYRFRGSKTMFNIFLISLMIPPQVTMIPLFILMSKFHLINTRWAIILPALVTVFGVFLMRQSFMTFPVELLDAARIDGLGEGRIFLRIVLPLMRPILSSLGILTFLASWTNLLWPLIVLDSATKYTIPVALSTLMSTQTSPNYGMIMLGASIATIPMLAIFLLLRKQFVAGIMSGFYR</sequence>
<proteinExistence type="inferred from homology"/>
<dbReference type="KEGG" id="afx:JZ786_12545"/>
<evidence type="ECO:0000256" key="4">
    <source>
        <dbReference type="ARBA" id="ARBA00022692"/>
    </source>
</evidence>
<keyword evidence="3" id="KW-1003">Cell membrane</keyword>
<evidence type="ECO:0000313" key="10">
    <source>
        <dbReference type="Proteomes" id="UP000663505"/>
    </source>
</evidence>
<dbReference type="EMBL" id="CP071182">
    <property type="protein sequence ID" value="QSO45421.1"/>
    <property type="molecule type" value="Genomic_DNA"/>
</dbReference>
<evidence type="ECO:0000256" key="6">
    <source>
        <dbReference type="ARBA" id="ARBA00023136"/>
    </source>
</evidence>
<feature type="transmembrane region" description="Helical" evidence="7">
    <location>
        <begin position="144"/>
        <end position="164"/>
    </location>
</feature>
<keyword evidence="6 7" id="KW-0472">Membrane</keyword>
<evidence type="ECO:0000256" key="7">
    <source>
        <dbReference type="RuleBase" id="RU363032"/>
    </source>
</evidence>
<keyword evidence="4 7" id="KW-0812">Transmembrane</keyword>
<feature type="domain" description="ABC transmembrane type-1" evidence="8">
    <location>
        <begin position="75"/>
        <end position="265"/>
    </location>
</feature>
<feature type="transmembrane region" description="Helical" evidence="7">
    <location>
        <begin position="244"/>
        <end position="265"/>
    </location>
</feature>
<dbReference type="PANTHER" id="PTHR43744:SF2">
    <property type="entry name" value="ARABINOOLIGOSACCHARIDES TRANSPORT SYSTEM PERMEASE PROTEIN ARAQ"/>
    <property type="match status" value="1"/>
</dbReference>
<dbReference type="GO" id="GO:0005886">
    <property type="term" value="C:plasma membrane"/>
    <property type="evidence" value="ECO:0007669"/>
    <property type="project" value="UniProtKB-SubCell"/>
</dbReference>
<dbReference type="CDD" id="cd06261">
    <property type="entry name" value="TM_PBP2"/>
    <property type="match status" value="1"/>
</dbReference>
<keyword evidence="2 7" id="KW-0813">Transport</keyword>
<protein>
    <submittedName>
        <fullName evidence="9">Carbohydrate ABC transporter permease</fullName>
    </submittedName>
</protein>
<dbReference type="Pfam" id="PF00528">
    <property type="entry name" value="BPD_transp_1"/>
    <property type="match status" value="1"/>
</dbReference>
<gene>
    <name evidence="9" type="ORF">JZ786_12545</name>
</gene>
<comment type="subcellular location">
    <subcellularLocation>
        <location evidence="1 7">Cell membrane</location>
        <topology evidence="1 7">Multi-pass membrane protein</topology>
    </subcellularLocation>
</comment>
<dbReference type="PROSITE" id="PS50928">
    <property type="entry name" value="ABC_TM1"/>
    <property type="match status" value="1"/>
</dbReference>
<dbReference type="AlphaFoldDB" id="A0A9X7Z5M5"/>
<dbReference type="Gene3D" id="1.10.3720.10">
    <property type="entry name" value="MetI-like"/>
    <property type="match status" value="1"/>
</dbReference>
<keyword evidence="5 7" id="KW-1133">Transmembrane helix</keyword>
<dbReference type="PANTHER" id="PTHR43744">
    <property type="entry name" value="ABC TRANSPORTER PERMEASE PROTEIN MG189-RELATED-RELATED"/>
    <property type="match status" value="1"/>
</dbReference>
<evidence type="ECO:0000313" key="9">
    <source>
        <dbReference type="EMBL" id="QSO45421.1"/>
    </source>
</evidence>
<feature type="transmembrane region" description="Helical" evidence="7">
    <location>
        <begin position="81"/>
        <end position="103"/>
    </location>
</feature>
<feature type="transmembrane region" description="Helical" evidence="7">
    <location>
        <begin position="110"/>
        <end position="132"/>
    </location>
</feature>
<evidence type="ECO:0000259" key="8">
    <source>
        <dbReference type="PROSITE" id="PS50928"/>
    </source>
</evidence>
<keyword evidence="10" id="KW-1185">Reference proteome</keyword>
<dbReference type="GO" id="GO:0055085">
    <property type="term" value="P:transmembrane transport"/>
    <property type="evidence" value="ECO:0007669"/>
    <property type="project" value="InterPro"/>
</dbReference>
<evidence type="ECO:0000256" key="2">
    <source>
        <dbReference type="ARBA" id="ARBA00022448"/>
    </source>
</evidence>
<dbReference type="RefSeq" id="WP_206654789.1">
    <property type="nucleotide sequence ID" value="NZ_CP071182.1"/>
</dbReference>
<dbReference type="InterPro" id="IPR000515">
    <property type="entry name" value="MetI-like"/>
</dbReference>
<feature type="transmembrane region" description="Helical" evidence="7">
    <location>
        <begin position="12"/>
        <end position="33"/>
    </location>
</feature>
<dbReference type="InterPro" id="IPR035906">
    <property type="entry name" value="MetI-like_sf"/>
</dbReference>
<name>A0A9X7Z5M5_9BACL</name>
<evidence type="ECO:0000256" key="3">
    <source>
        <dbReference type="ARBA" id="ARBA00022475"/>
    </source>
</evidence>
<evidence type="ECO:0000256" key="5">
    <source>
        <dbReference type="ARBA" id="ARBA00022989"/>
    </source>
</evidence>
<organism evidence="9 10">
    <name type="scientific">Alicyclobacillus mengziensis</name>
    <dbReference type="NCBI Taxonomy" id="2931921"/>
    <lineage>
        <taxon>Bacteria</taxon>
        <taxon>Bacillati</taxon>
        <taxon>Bacillota</taxon>
        <taxon>Bacilli</taxon>
        <taxon>Bacillales</taxon>
        <taxon>Alicyclobacillaceae</taxon>
        <taxon>Alicyclobacillus</taxon>
    </lineage>
</organism>
<evidence type="ECO:0000256" key="1">
    <source>
        <dbReference type="ARBA" id="ARBA00004651"/>
    </source>
</evidence>
<comment type="similarity">
    <text evidence="7">Belongs to the binding-protein-dependent transport system permease family.</text>
</comment>
<accession>A0A9X7Z5M5</accession>
<feature type="transmembrane region" description="Helical" evidence="7">
    <location>
        <begin position="185"/>
        <end position="210"/>
    </location>
</feature>
<dbReference type="SUPFAM" id="SSF161098">
    <property type="entry name" value="MetI-like"/>
    <property type="match status" value="1"/>
</dbReference>
<dbReference type="Proteomes" id="UP000663505">
    <property type="component" value="Chromosome"/>
</dbReference>